<name>F0X2I9_9STRA</name>
<dbReference type="EMBL" id="FR824883">
    <property type="protein sequence ID" value="CCA28092.1"/>
    <property type="molecule type" value="Genomic_DNA"/>
</dbReference>
<sequence length="166" mass="17495">MVTTDISSLPVVTSSDPASSSPAKLPGAPTSTADDGHHCPPIPTPSATSTVVIDQSDADKEIGTPISPAARSANQPNAMEVDAHTESPPSTPVDEASQPVQATPQPGAATSTLVHAATEPSPRPPQNRSTYQLQRFPWSWKRIKHSFEPHPPIFSNPLHGITTMRS</sequence>
<feature type="region of interest" description="Disordered" evidence="1">
    <location>
        <begin position="147"/>
        <end position="166"/>
    </location>
</feature>
<feature type="region of interest" description="Disordered" evidence="1">
    <location>
        <begin position="1"/>
        <end position="130"/>
    </location>
</feature>
<evidence type="ECO:0000313" key="2">
    <source>
        <dbReference type="EMBL" id="CCA28092.1"/>
    </source>
</evidence>
<accession>F0X2I9</accession>
<evidence type="ECO:0000256" key="1">
    <source>
        <dbReference type="SAM" id="MobiDB-lite"/>
    </source>
</evidence>
<feature type="compositionally biased region" description="Polar residues" evidence="1">
    <location>
        <begin position="98"/>
        <end position="113"/>
    </location>
</feature>
<protein>
    <submittedName>
        <fullName evidence="2">AlNc14C1112G12782 protein</fullName>
    </submittedName>
</protein>
<dbReference type="HOGENOM" id="CLU_1605731_0_0_1"/>
<organism evidence="2">
    <name type="scientific">Albugo laibachii Nc14</name>
    <dbReference type="NCBI Taxonomy" id="890382"/>
    <lineage>
        <taxon>Eukaryota</taxon>
        <taxon>Sar</taxon>
        <taxon>Stramenopiles</taxon>
        <taxon>Oomycota</taxon>
        <taxon>Peronosporomycetes</taxon>
        <taxon>Albuginales</taxon>
        <taxon>Albuginaceae</taxon>
        <taxon>Albugo</taxon>
    </lineage>
</organism>
<proteinExistence type="predicted"/>
<feature type="compositionally biased region" description="Polar residues" evidence="1">
    <location>
        <begin position="1"/>
        <end position="22"/>
    </location>
</feature>
<dbReference type="AlphaFoldDB" id="F0X2I9"/>
<reference evidence="2" key="1">
    <citation type="journal article" date="2011" name="PLoS Biol.">
        <title>Gene gain and loss during evolution of obligate parasitism in the white rust pathogen of Arabidopsis thaliana.</title>
        <authorList>
            <person name="Kemen E."/>
            <person name="Gardiner A."/>
            <person name="Schultz-Larsen T."/>
            <person name="Kemen A.C."/>
            <person name="Balmuth A.L."/>
            <person name="Robert-Seilaniantz A."/>
            <person name="Bailey K."/>
            <person name="Holub E."/>
            <person name="Studholme D.J."/>
            <person name="Maclean D."/>
            <person name="Jones J.D."/>
        </authorList>
    </citation>
    <scope>NUCLEOTIDE SEQUENCE</scope>
</reference>
<gene>
    <name evidence="2" type="primary">AlNc14C1112G12782</name>
    <name evidence="2" type="ORF">ALNC14_142360</name>
</gene>
<reference evidence="2" key="2">
    <citation type="submission" date="2011-02" db="EMBL/GenBank/DDBJ databases">
        <authorList>
            <person name="MacLean D."/>
        </authorList>
    </citation>
    <scope>NUCLEOTIDE SEQUENCE</scope>
</reference>